<evidence type="ECO:0000313" key="3">
    <source>
        <dbReference type="Proteomes" id="UP001595887"/>
    </source>
</evidence>
<dbReference type="RefSeq" id="WP_381421148.1">
    <property type="nucleotide sequence ID" value="NZ_JBHSDH010000011.1"/>
</dbReference>
<organism evidence="2 3">
    <name type="scientific">Sphingorhabdus arenilitoris</name>
    <dbReference type="NCBI Taxonomy" id="1490041"/>
    <lineage>
        <taxon>Bacteria</taxon>
        <taxon>Pseudomonadati</taxon>
        <taxon>Pseudomonadota</taxon>
        <taxon>Alphaproteobacteria</taxon>
        <taxon>Sphingomonadales</taxon>
        <taxon>Sphingomonadaceae</taxon>
        <taxon>Sphingorhabdus</taxon>
    </lineage>
</organism>
<dbReference type="Proteomes" id="UP001595887">
    <property type="component" value="Unassembled WGS sequence"/>
</dbReference>
<reference evidence="3" key="1">
    <citation type="journal article" date="2019" name="Int. J. Syst. Evol. Microbiol.">
        <title>The Global Catalogue of Microorganisms (GCM) 10K type strain sequencing project: providing services to taxonomists for standard genome sequencing and annotation.</title>
        <authorList>
            <consortium name="The Broad Institute Genomics Platform"/>
            <consortium name="The Broad Institute Genome Sequencing Center for Infectious Disease"/>
            <person name="Wu L."/>
            <person name="Ma J."/>
        </authorList>
    </citation>
    <scope>NUCLEOTIDE SEQUENCE [LARGE SCALE GENOMIC DNA]</scope>
    <source>
        <strain evidence="3">CECT 8531</strain>
    </source>
</reference>
<sequence length="198" mass="22544">MKRADNRLKKRPISRLTKSPIAAFKRPGRTYESRLYREQSRLSMIAIPIASVLLGSMVTAMPIIESQPILPPFGLMIFLAWRLLRPGLWPMWAGLPFGMFDDIFSGQPFGSAALIWSLIMITLEIIDIRAVWRDHLQDWLIASFMMVLALFGGLLCAGLVFKARPDAIVLLPQILLCLLLYPLIVRIVARLDRWRLST</sequence>
<keyword evidence="3" id="KW-1185">Reference proteome</keyword>
<accession>A0ABV8RFX4</accession>
<comment type="caution">
    <text evidence="2">The sequence shown here is derived from an EMBL/GenBank/DDBJ whole genome shotgun (WGS) entry which is preliminary data.</text>
</comment>
<feature type="transmembrane region" description="Helical" evidence="1">
    <location>
        <begin position="42"/>
        <end position="64"/>
    </location>
</feature>
<dbReference type="EMBL" id="JBHSDH010000011">
    <property type="protein sequence ID" value="MFC4291370.1"/>
    <property type="molecule type" value="Genomic_DNA"/>
</dbReference>
<keyword evidence="1" id="KW-1133">Transmembrane helix</keyword>
<feature type="transmembrane region" description="Helical" evidence="1">
    <location>
        <begin position="139"/>
        <end position="161"/>
    </location>
</feature>
<evidence type="ECO:0000256" key="1">
    <source>
        <dbReference type="SAM" id="Phobius"/>
    </source>
</evidence>
<gene>
    <name evidence="2" type="ORF">ACFOWX_02965</name>
</gene>
<evidence type="ECO:0000313" key="2">
    <source>
        <dbReference type="EMBL" id="MFC4291370.1"/>
    </source>
</evidence>
<protein>
    <submittedName>
        <fullName evidence="2">Rod shape-determining protein MreD</fullName>
    </submittedName>
</protein>
<name>A0ABV8RFX4_9SPHN</name>
<keyword evidence="1" id="KW-0812">Transmembrane</keyword>
<proteinExistence type="predicted"/>
<keyword evidence="1" id="KW-0472">Membrane</keyword>
<feature type="transmembrane region" description="Helical" evidence="1">
    <location>
        <begin position="167"/>
        <end position="189"/>
    </location>
</feature>
<feature type="transmembrane region" description="Helical" evidence="1">
    <location>
        <begin position="109"/>
        <end position="132"/>
    </location>
</feature>